<dbReference type="AlphaFoldDB" id="A0A4R5XZG2"/>
<reference evidence="3 4" key="1">
    <citation type="submission" date="2019-03" db="EMBL/GenBank/DDBJ databases">
        <title>Genome Sequencing and Assembly of Various Microbes Isolated from Partially Reclaimed Soil and Acid Mine Drainage (AMD) Site.</title>
        <authorList>
            <person name="Steinbock B."/>
            <person name="Bechtold R."/>
            <person name="Sevigny J.L."/>
            <person name="Thomas D."/>
            <person name="Cuthill L.R."/>
            <person name="Aveiro Johannsen E.J."/>
            <person name="Thomas K."/>
            <person name="Ghosh A."/>
        </authorList>
    </citation>
    <scope>NUCLEOTIDE SEQUENCE [LARGE SCALE GENOMIC DNA]</scope>
    <source>
        <strain evidence="3 4">S-A1</strain>
    </source>
</reference>
<proteinExistence type="predicted"/>
<gene>
    <name evidence="3" type="ORF">E2R57_14270</name>
</gene>
<organism evidence="3 4">
    <name type="scientific">Arthrobacter nitrophenolicus</name>
    <dbReference type="NCBI Taxonomy" id="683150"/>
    <lineage>
        <taxon>Bacteria</taxon>
        <taxon>Bacillati</taxon>
        <taxon>Actinomycetota</taxon>
        <taxon>Actinomycetes</taxon>
        <taxon>Micrococcales</taxon>
        <taxon>Micrococcaceae</taxon>
        <taxon>Arthrobacter</taxon>
    </lineage>
</organism>
<feature type="region of interest" description="Disordered" evidence="1">
    <location>
        <begin position="23"/>
        <end position="44"/>
    </location>
</feature>
<evidence type="ECO:0000256" key="2">
    <source>
        <dbReference type="SAM" id="SignalP"/>
    </source>
</evidence>
<evidence type="ECO:0000256" key="1">
    <source>
        <dbReference type="SAM" id="MobiDB-lite"/>
    </source>
</evidence>
<keyword evidence="2" id="KW-0732">Signal</keyword>
<dbReference type="Proteomes" id="UP000294621">
    <property type="component" value="Unassembled WGS sequence"/>
</dbReference>
<feature type="chain" id="PRO_5020777668" description="Secreted protein" evidence="2">
    <location>
        <begin position="27"/>
        <end position="104"/>
    </location>
</feature>
<dbReference type="OrthoDB" id="5082358at2"/>
<comment type="caution">
    <text evidence="3">The sequence shown here is derived from an EMBL/GenBank/DDBJ whole genome shotgun (WGS) entry which is preliminary data.</text>
</comment>
<evidence type="ECO:0000313" key="3">
    <source>
        <dbReference type="EMBL" id="TDL36385.1"/>
    </source>
</evidence>
<dbReference type="EMBL" id="SMZQ01000007">
    <property type="protein sequence ID" value="TDL36385.1"/>
    <property type="molecule type" value="Genomic_DNA"/>
</dbReference>
<evidence type="ECO:0000313" key="4">
    <source>
        <dbReference type="Proteomes" id="UP000294621"/>
    </source>
</evidence>
<dbReference type="RefSeq" id="WP_133350126.1">
    <property type="nucleotide sequence ID" value="NZ_SMZQ01000007.1"/>
</dbReference>
<feature type="signal peptide" evidence="2">
    <location>
        <begin position="1"/>
        <end position="26"/>
    </location>
</feature>
<accession>A0A4R5XZG2</accession>
<protein>
    <recommendedName>
        <fullName evidence="5">Secreted protein</fullName>
    </recommendedName>
</protein>
<name>A0A4R5XZG2_9MICC</name>
<evidence type="ECO:0008006" key="5">
    <source>
        <dbReference type="Google" id="ProtNLM"/>
    </source>
</evidence>
<sequence length="104" mass="10865">MHKKSLLGAAVCTLALVGSVAAPATAAGQSERGPEHANSICSFSGLNDDPNEEYPFGGRVQSYGQLIKLPEFDPAFAKSIGEHPGMACNGHLMPYPEAFHPPAS</sequence>